<dbReference type="EMBL" id="CM007650">
    <property type="protein sequence ID" value="ONM53610.1"/>
    <property type="molecule type" value="Genomic_DNA"/>
</dbReference>
<gene>
    <name evidence="1" type="ORF">ZEAMMB73_Zm00001d019721</name>
</gene>
<organism evidence="1">
    <name type="scientific">Zea mays</name>
    <name type="common">Maize</name>
    <dbReference type="NCBI Taxonomy" id="4577"/>
    <lineage>
        <taxon>Eukaryota</taxon>
        <taxon>Viridiplantae</taxon>
        <taxon>Streptophyta</taxon>
        <taxon>Embryophyta</taxon>
        <taxon>Tracheophyta</taxon>
        <taxon>Spermatophyta</taxon>
        <taxon>Magnoliopsida</taxon>
        <taxon>Liliopsida</taxon>
        <taxon>Poales</taxon>
        <taxon>Poaceae</taxon>
        <taxon>PACMAD clade</taxon>
        <taxon>Panicoideae</taxon>
        <taxon>Andropogonodae</taxon>
        <taxon>Andropogoneae</taxon>
        <taxon>Tripsacinae</taxon>
        <taxon>Zea</taxon>
    </lineage>
</organism>
<proteinExistence type="predicted"/>
<reference evidence="1" key="1">
    <citation type="submission" date="2015-12" db="EMBL/GenBank/DDBJ databases">
        <title>Update maize B73 reference genome by single molecule sequencing technologies.</title>
        <authorList>
            <consortium name="Maize Genome Sequencing Project"/>
            <person name="Ware D."/>
        </authorList>
    </citation>
    <scope>NUCLEOTIDE SEQUENCE [LARGE SCALE GENOMIC DNA]</scope>
    <source>
        <tissue evidence="1">Seedling</tissue>
    </source>
</reference>
<dbReference type="AlphaFoldDB" id="A0A1D6HZY3"/>
<accession>A0A1D6HZY3</accession>
<name>A0A1D6HZY3_MAIZE</name>
<protein>
    <submittedName>
        <fullName evidence="1">Triacylglycerol lipase 1</fullName>
    </submittedName>
</protein>
<sequence length="168" mass="18650">MAHELNSTVISTTLNVSFVLEIGTNVLRRNSSDILFVRKMLLKSLVSHTIAMSPRHLHTSIGIPSGPIAFPIFILFSASLTSYSCILRTKPLLLSSNGSSNSIVELSFPPLNNLLKYSFHLFLISSFFTNSWFASSLMHLTWLTSLVSLSRILAILKISFSPCFVSNR</sequence>
<evidence type="ECO:0000313" key="1">
    <source>
        <dbReference type="EMBL" id="ONM53610.1"/>
    </source>
</evidence>